<name>A0ABM4DJ60_HYDVU</name>
<keyword evidence="3" id="KW-1185">Reference proteome</keyword>
<accession>A0ABM4DJ60</accession>
<dbReference type="GeneID" id="100196984"/>
<protein>
    <submittedName>
        <fullName evidence="4">Uncharacterized protein LOC100196984 isoform X7</fullName>
    </submittedName>
</protein>
<evidence type="ECO:0000256" key="1">
    <source>
        <dbReference type="SAM" id="Phobius"/>
    </source>
</evidence>
<evidence type="ECO:0000256" key="2">
    <source>
        <dbReference type="SAM" id="SignalP"/>
    </source>
</evidence>
<keyword evidence="2" id="KW-0732">Signal</keyword>
<sequence length="466" mass="51088">MQLFCLTFLLIMTGIRSEYIVERSTVEDSLLFNDDFGNSSTCNIYNAVVKSNNSCSCPSKTTFFSLNGKASCMSGSTLTGCLVVAKNSPSSIPVIQLNVTQQLDLLTIFQCNQYPSQTSLRRWKNGEGFYDVSGANALLFKLIHIGTQYQYTLLVQSIYLPQEFAGALLQLSMNLCGLPTCFMFKIEGEDKWSLSEKLIFSSSITTTAETSKLPNAFSSLNIYTSLLPGLSSISQFPSIEAAVSTQLPDTFSLLTKTDSTPMPSFFSKSPSFIEAAVSTQLPDTFSLSMKTDSTPMTSFFSKSLSFIVVPSQYLSISKQASEEFGNTFLLRETRSVVSIDSSLINYTTLKPSEILTSYYITKSITNLSILMSSSKNNWNFSINTLNILNSDLNNFSIFNSTSIKVSTVETMSVTMELFNSNGKKKSSNSIAIGIAVGVFVIGSFVVFIGILLGRRQCKSNGKLQIA</sequence>
<proteinExistence type="predicted"/>
<reference evidence="4" key="1">
    <citation type="submission" date="2025-08" db="UniProtKB">
        <authorList>
            <consortium name="RefSeq"/>
        </authorList>
    </citation>
    <scope>IDENTIFICATION</scope>
</reference>
<gene>
    <name evidence="4" type="primary">LOC100196984</name>
</gene>
<keyword evidence="1" id="KW-0812">Transmembrane</keyword>
<evidence type="ECO:0000313" key="3">
    <source>
        <dbReference type="Proteomes" id="UP001652625"/>
    </source>
</evidence>
<organism evidence="3 4">
    <name type="scientific">Hydra vulgaris</name>
    <name type="common">Hydra</name>
    <name type="synonym">Hydra attenuata</name>
    <dbReference type="NCBI Taxonomy" id="6087"/>
    <lineage>
        <taxon>Eukaryota</taxon>
        <taxon>Metazoa</taxon>
        <taxon>Cnidaria</taxon>
        <taxon>Hydrozoa</taxon>
        <taxon>Hydroidolina</taxon>
        <taxon>Anthoathecata</taxon>
        <taxon>Aplanulata</taxon>
        <taxon>Hydridae</taxon>
        <taxon>Hydra</taxon>
    </lineage>
</organism>
<dbReference type="RefSeq" id="XP_065674525.1">
    <property type="nucleotide sequence ID" value="XM_065818453.1"/>
</dbReference>
<dbReference type="Proteomes" id="UP001652625">
    <property type="component" value="Chromosome 14"/>
</dbReference>
<feature type="transmembrane region" description="Helical" evidence="1">
    <location>
        <begin position="430"/>
        <end position="452"/>
    </location>
</feature>
<evidence type="ECO:0000313" key="4">
    <source>
        <dbReference type="RefSeq" id="XP_065674525.1"/>
    </source>
</evidence>
<keyword evidence="1" id="KW-1133">Transmembrane helix</keyword>
<keyword evidence="1" id="KW-0472">Membrane</keyword>
<feature type="chain" id="PRO_5046608652" evidence="2">
    <location>
        <begin position="18"/>
        <end position="466"/>
    </location>
</feature>
<feature type="signal peptide" evidence="2">
    <location>
        <begin position="1"/>
        <end position="17"/>
    </location>
</feature>